<proteinExistence type="inferred from homology"/>
<dbReference type="GO" id="GO:0006508">
    <property type="term" value="P:proteolysis"/>
    <property type="evidence" value="ECO:0007669"/>
    <property type="project" value="InterPro"/>
</dbReference>
<dbReference type="PROSITE" id="PS51892">
    <property type="entry name" value="SUBTILASE"/>
    <property type="match status" value="1"/>
</dbReference>
<dbReference type="InterPro" id="IPR051048">
    <property type="entry name" value="Peptidase_S8/S53_subtilisin"/>
</dbReference>
<evidence type="ECO:0000256" key="1">
    <source>
        <dbReference type="ARBA" id="ARBA00011073"/>
    </source>
</evidence>
<comment type="caution">
    <text evidence="2">Lacks conserved residue(s) required for the propagation of feature annotation.</text>
</comment>
<accession>A0A150GGJ4</accession>
<dbReference type="InterPro" id="IPR036852">
    <property type="entry name" value="Peptidase_S8/S53_dom_sf"/>
</dbReference>
<organism evidence="4 5">
    <name type="scientific">Gonium pectorale</name>
    <name type="common">Green alga</name>
    <dbReference type="NCBI Taxonomy" id="33097"/>
    <lineage>
        <taxon>Eukaryota</taxon>
        <taxon>Viridiplantae</taxon>
        <taxon>Chlorophyta</taxon>
        <taxon>core chlorophytes</taxon>
        <taxon>Chlorophyceae</taxon>
        <taxon>CS clade</taxon>
        <taxon>Chlamydomonadales</taxon>
        <taxon>Volvocaceae</taxon>
        <taxon>Gonium</taxon>
    </lineage>
</organism>
<protein>
    <recommendedName>
        <fullName evidence="3">Peptidase S8/S53 domain-containing protein</fullName>
    </recommendedName>
</protein>
<sequence>MLSREAGSFEKLKRKVKTNLKVCACVCCLLFALAVAAAIAVPVCVFRGCPTPLVSRSPSSSDGQLAFNLRLLGRMDDVSQRVSDLIPPLLRRFINVTRLEASAIELLDFDDWGVLSEVLATIISQFQDKLSFLIQDFPVQLGPGDRLAELLAAQLAGGGSGSGAGPPEVFDYNGNVWASHVVTAYAYALRMGAHIVSCSFGPNAVVLRPSAFQRAQAALQQKVYAAAVKPLQDRNVLLVAAAGNSAQDLNGLAGNGSNYLPCTLPNANVICVTGTNPQDGLVAGKNGNADVGVNWGSNVVDIAAPGQDVLSTLPVSKGLYGNLTGSSMATPLVAGVAALVASVVGASGNLSSRPNYFQAARVKELVLGSADPLPQLPVRGSRRLNALRALQAAFTASNNSYLLSPSPVYYASAKSAAGSPAAASLLAPGLTEEYYAAPLGAGATAASSATLDAVTKPESPFDVLVRVRPMMPYVLVALCRSLSPFEVLVRVPSANASVTRLTTYAYNSTTAVLPAGTALLLRLSGLLRLNASGGWGVQLLGLTPTARVALSVGKRVIDLRFPATLAAETPGLYDFELLVLNPGPPLELRWARPSAAGAYDAPPADMFVVPSYAPAVPPRHAPTARLPFAPAAAPAWHIGWNLATSAAAQATAAAAASGAALAPRLLATLSPGLAPWSGPWTPLRHTAVRPGLFPAPGAFGAMAVAAATAAAAAPNASSAIVVPDAASTGAFGTAVTHLAPPANGSGVAFQLSCSSCRLFVQPSS</sequence>
<reference evidence="5" key="1">
    <citation type="journal article" date="2016" name="Nat. Commun.">
        <title>The Gonium pectorale genome demonstrates co-option of cell cycle regulation during the evolution of multicellularity.</title>
        <authorList>
            <person name="Hanschen E.R."/>
            <person name="Marriage T.N."/>
            <person name="Ferris P.J."/>
            <person name="Hamaji T."/>
            <person name="Toyoda A."/>
            <person name="Fujiyama A."/>
            <person name="Neme R."/>
            <person name="Noguchi H."/>
            <person name="Minakuchi Y."/>
            <person name="Suzuki M."/>
            <person name="Kawai-Toyooka H."/>
            <person name="Smith D.R."/>
            <person name="Sparks H."/>
            <person name="Anderson J."/>
            <person name="Bakaric R."/>
            <person name="Luria V."/>
            <person name="Karger A."/>
            <person name="Kirschner M.W."/>
            <person name="Durand P.M."/>
            <person name="Michod R.E."/>
            <person name="Nozaki H."/>
            <person name="Olson B.J."/>
        </authorList>
    </citation>
    <scope>NUCLEOTIDE SEQUENCE [LARGE SCALE GENOMIC DNA]</scope>
    <source>
        <strain evidence="5">NIES-2863</strain>
    </source>
</reference>
<dbReference type="PANTHER" id="PTHR43399:SF4">
    <property type="entry name" value="CELL WALL-ASSOCIATED PROTEASE"/>
    <property type="match status" value="1"/>
</dbReference>
<evidence type="ECO:0000259" key="3">
    <source>
        <dbReference type="Pfam" id="PF00082"/>
    </source>
</evidence>
<dbReference type="PANTHER" id="PTHR43399">
    <property type="entry name" value="SUBTILISIN-RELATED"/>
    <property type="match status" value="1"/>
</dbReference>
<feature type="domain" description="Peptidase S8/S53" evidence="3">
    <location>
        <begin position="167"/>
        <end position="370"/>
    </location>
</feature>
<dbReference type="Pfam" id="PF00082">
    <property type="entry name" value="Peptidase_S8"/>
    <property type="match status" value="1"/>
</dbReference>
<evidence type="ECO:0000256" key="2">
    <source>
        <dbReference type="PROSITE-ProRule" id="PRU01240"/>
    </source>
</evidence>
<dbReference type="AlphaFoldDB" id="A0A150GGJ4"/>
<dbReference type="Gene3D" id="3.40.50.200">
    <property type="entry name" value="Peptidase S8/S53 domain"/>
    <property type="match status" value="1"/>
</dbReference>
<keyword evidence="5" id="KW-1185">Reference proteome</keyword>
<evidence type="ECO:0000313" key="5">
    <source>
        <dbReference type="Proteomes" id="UP000075714"/>
    </source>
</evidence>
<evidence type="ECO:0000313" key="4">
    <source>
        <dbReference type="EMBL" id="KXZ48934.1"/>
    </source>
</evidence>
<dbReference type="GO" id="GO:0004252">
    <property type="term" value="F:serine-type endopeptidase activity"/>
    <property type="evidence" value="ECO:0007669"/>
    <property type="project" value="InterPro"/>
</dbReference>
<dbReference type="InterPro" id="IPR000209">
    <property type="entry name" value="Peptidase_S8/S53_dom"/>
</dbReference>
<dbReference type="SUPFAM" id="SSF52743">
    <property type="entry name" value="Subtilisin-like"/>
    <property type="match status" value="1"/>
</dbReference>
<comment type="similarity">
    <text evidence="1 2">Belongs to the peptidase S8 family.</text>
</comment>
<dbReference type="STRING" id="33097.A0A150GGJ4"/>
<comment type="caution">
    <text evidence="4">The sequence shown here is derived from an EMBL/GenBank/DDBJ whole genome shotgun (WGS) entry which is preliminary data.</text>
</comment>
<name>A0A150GGJ4_GONPE</name>
<gene>
    <name evidence="4" type="ORF">GPECTOR_24g224</name>
</gene>
<dbReference type="Proteomes" id="UP000075714">
    <property type="component" value="Unassembled WGS sequence"/>
</dbReference>
<dbReference type="OrthoDB" id="5139247at2759"/>
<dbReference type="EMBL" id="LSYV01000025">
    <property type="protein sequence ID" value="KXZ48934.1"/>
    <property type="molecule type" value="Genomic_DNA"/>
</dbReference>